<gene>
    <name evidence="3" type="ORF">JCM19235_1513</name>
</gene>
<organism evidence="3 4">
    <name type="scientific">Vibrio maritimus</name>
    <dbReference type="NCBI Taxonomy" id="990268"/>
    <lineage>
        <taxon>Bacteria</taxon>
        <taxon>Pseudomonadati</taxon>
        <taxon>Pseudomonadota</taxon>
        <taxon>Gammaproteobacteria</taxon>
        <taxon>Vibrionales</taxon>
        <taxon>Vibrionaceae</taxon>
        <taxon>Vibrio</taxon>
    </lineage>
</organism>
<dbReference type="AlphaFoldDB" id="A0A090S2A7"/>
<dbReference type="STRING" id="990268.JCM19235_1513"/>
<dbReference type="GO" id="GO:0005829">
    <property type="term" value="C:cytosol"/>
    <property type="evidence" value="ECO:0007669"/>
    <property type="project" value="TreeGrafter"/>
</dbReference>
<evidence type="ECO:0000313" key="3">
    <source>
        <dbReference type="EMBL" id="GAL21691.1"/>
    </source>
</evidence>
<dbReference type="CDD" id="cd03789">
    <property type="entry name" value="GT9_LPS_heptosyltransferase"/>
    <property type="match status" value="1"/>
</dbReference>
<evidence type="ECO:0000256" key="1">
    <source>
        <dbReference type="ARBA" id="ARBA00022676"/>
    </source>
</evidence>
<accession>A0A090S2A7</accession>
<protein>
    <submittedName>
        <fullName evidence="3">Lipopolysaccharide heptosyltransferase III</fullName>
    </submittedName>
</protein>
<dbReference type="InterPro" id="IPR051199">
    <property type="entry name" value="LPS_LOS_Heptosyltrfase"/>
</dbReference>
<evidence type="ECO:0000256" key="2">
    <source>
        <dbReference type="ARBA" id="ARBA00022679"/>
    </source>
</evidence>
<proteinExistence type="predicted"/>
<dbReference type="GO" id="GO:0008713">
    <property type="term" value="F:ADP-heptose-lipopolysaccharide heptosyltransferase activity"/>
    <property type="evidence" value="ECO:0007669"/>
    <property type="project" value="TreeGrafter"/>
</dbReference>
<evidence type="ECO:0000313" key="4">
    <source>
        <dbReference type="Proteomes" id="UP000029228"/>
    </source>
</evidence>
<dbReference type="InterPro" id="IPR002201">
    <property type="entry name" value="Glyco_trans_9"/>
</dbReference>
<dbReference type="Gene3D" id="3.40.50.2000">
    <property type="entry name" value="Glycogen Phosphorylase B"/>
    <property type="match status" value="2"/>
</dbReference>
<dbReference type="Pfam" id="PF01075">
    <property type="entry name" value="Glyco_transf_9"/>
    <property type="match status" value="1"/>
</dbReference>
<comment type="caution">
    <text evidence="3">The sequence shown here is derived from an EMBL/GenBank/DDBJ whole genome shotgun (WGS) entry which is preliminary data.</text>
</comment>
<reference evidence="3 4" key="1">
    <citation type="submission" date="2014-09" db="EMBL/GenBank/DDBJ databases">
        <title>Vibrio maritimus JCM 19235. (C45) whole genome shotgun sequence.</title>
        <authorList>
            <person name="Sawabe T."/>
            <person name="Meirelles P."/>
            <person name="Nakanishi M."/>
            <person name="Sayaka M."/>
            <person name="Hattori M."/>
            <person name="Ohkuma M."/>
        </authorList>
    </citation>
    <scope>NUCLEOTIDE SEQUENCE [LARGE SCALE GENOMIC DNA]</scope>
    <source>
        <strain evidence="4">JCM19235</strain>
    </source>
</reference>
<keyword evidence="2 3" id="KW-0808">Transferase</keyword>
<dbReference type="Proteomes" id="UP000029228">
    <property type="component" value="Unassembled WGS sequence"/>
</dbReference>
<dbReference type="GO" id="GO:0009244">
    <property type="term" value="P:lipopolysaccharide core region biosynthetic process"/>
    <property type="evidence" value="ECO:0007669"/>
    <property type="project" value="TreeGrafter"/>
</dbReference>
<dbReference type="SUPFAM" id="SSF53756">
    <property type="entry name" value="UDP-Glycosyltransferase/glycogen phosphorylase"/>
    <property type="match status" value="1"/>
</dbReference>
<dbReference type="EMBL" id="BBMR01000009">
    <property type="protein sequence ID" value="GAL21691.1"/>
    <property type="molecule type" value="Genomic_DNA"/>
</dbReference>
<keyword evidence="1" id="KW-0328">Glycosyltransferase</keyword>
<dbReference type="PANTHER" id="PTHR30160">
    <property type="entry name" value="TETRAACYLDISACCHARIDE 4'-KINASE-RELATED"/>
    <property type="match status" value="1"/>
</dbReference>
<name>A0A090S2A7_9VIBR</name>
<sequence length="377" mass="42760">MLTNPIINDILSAILLSIFSYQTYFRMKAIKTRLRQFDHWRRGWMSNLEPTLYRLINNNRLSQKALVEKPDVKSILIVRNNKRIGNMYFLIPFVRQIRAQYPDAKLTLMLNQPWQGEVFANMGVDEIVYSHFSFKEIVSCLKSVFTLRKNDYDLIVAPYRSTGDAVLVSVLASKNKVAEHHLGSDVAFTHTFQKDDDLHHTALTSLYLIKALGNTLILPVAHQIELSQEEITAGQDAMAGLYSGEDRVCAFFRGARGAKQLSNAEWTDILNKFEQESERPIKWVEILSPDITSPLKPDYATYSNKNMRILASFLKNTDGFICCDTGPLHLADAADVKCYGLYNKTDPRTFGVIGAQSVNITDFNTPSKGHNELLEAL</sequence>
<keyword evidence="4" id="KW-1185">Reference proteome</keyword>